<proteinExistence type="inferred from homology"/>
<name>A0A9E7N5N9_9EURY</name>
<feature type="transmembrane region" description="Helical" evidence="11">
    <location>
        <begin position="334"/>
        <end position="354"/>
    </location>
</feature>
<dbReference type="Proteomes" id="UP001056855">
    <property type="component" value="Chromosome"/>
</dbReference>
<dbReference type="Gene3D" id="1.10.357.140">
    <property type="entry name" value="UbiA prenyltransferase"/>
    <property type="match status" value="1"/>
</dbReference>
<dbReference type="InterPro" id="IPR044878">
    <property type="entry name" value="UbiA_sf"/>
</dbReference>
<evidence type="ECO:0000256" key="8">
    <source>
        <dbReference type="ARBA" id="ARBA00023133"/>
    </source>
</evidence>
<dbReference type="HAMAP" id="MF_00154">
    <property type="entry name" value="CyoE_CtaB"/>
    <property type="match status" value="1"/>
</dbReference>
<dbReference type="InterPro" id="IPR003780">
    <property type="entry name" value="COX15/CtaA_fam"/>
</dbReference>
<dbReference type="InterPro" id="IPR006369">
    <property type="entry name" value="Protohaem_IX_farnesylTrfase"/>
</dbReference>
<dbReference type="EC" id="2.5.1.141" evidence="11"/>
<dbReference type="CDD" id="cd13957">
    <property type="entry name" value="PT_UbiA_Cox10"/>
    <property type="match status" value="1"/>
</dbReference>
<dbReference type="GO" id="GO:0005886">
    <property type="term" value="C:plasma membrane"/>
    <property type="evidence" value="ECO:0007669"/>
    <property type="project" value="UniProtKB-SubCell"/>
</dbReference>
<evidence type="ECO:0000256" key="9">
    <source>
        <dbReference type="ARBA" id="ARBA00023136"/>
    </source>
</evidence>
<dbReference type="KEGG" id="sawl:NGM29_10345"/>
<keyword evidence="9 11" id="KW-0472">Membrane</keyword>
<evidence type="ECO:0000256" key="5">
    <source>
        <dbReference type="ARBA" id="ARBA00022679"/>
    </source>
</evidence>
<feature type="region of interest" description="Disordered" evidence="12">
    <location>
        <begin position="185"/>
        <end position="224"/>
    </location>
</feature>
<evidence type="ECO:0000256" key="3">
    <source>
        <dbReference type="ARBA" id="ARBA00004919"/>
    </source>
</evidence>
<dbReference type="GO" id="GO:0006784">
    <property type="term" value="P:heme A biosynthetic process"/>
    <property type="evidence" value="ECO:0007669"/>
    <property type="project" value="InterPro"/>
</dbReference>
<feature type="transmembrane region" description="Helical" evidence="11">
    <location>
        <begin position="497"/>
        <end position="514"/>
    </location>
</feature>
<protein>
    <recommendedName>
        <fullName evidence="11">Protoheme IX farnesyltransferase</fullName>
        <ecNumber evidence="11">2.5.1.141</ecNumber>
    </recommendedName>
    <alternativeName>
        <fullName evidence="11">Heme B farnesyltransferase</fullName>
    </alternativeName>
    <alternativeName>
        <fullName evidence="11">Heme O synthase</fullName>
    </alternativeName>
</protein>
<feature type="transmembrane region" description="Helical" evidence="11">
    <location>
        <begin position="432"/>
        <end position="452"/>
    </location>
</feature>
<evidence type="ECO:0000256" key="6">
    <source>
        <dbReference type="ARBA" id="ARBA00022692"/>
    </source>
</evidence>
<dbReference type="Pfam" id="PF01040">
    <property type="entry name" value="UbiA"/>
    <property type="match status" value="1"/>
</dbReference>
<dbReference type="GO" id="GO:0048034">
    <property type="term" value="P:heme O biosynthetic process"/>
    <property type="evidence" value="ECO:0007669"/>
    <property type="project" value="UniProtKB-UniRule"/>
</dbReference>
<dbReference type="NCBIfam" id="TIGR01473">
    <property type="entry name" value="cyoE_ctaB"/>
    <property type="match status" value="1"/>
</dbReference>
<organism evidence="13 14">
    <name type="scientific">Natronosalvus rutilus</name>
    <dbReference type="NCBI Taxonomy" id="2953753"/>
    <lineage>
        <taxon>Archaea</taxon>
        <taxon>Methanobacteriati</taxon>
        <taxon>Methanobacteriota</taxon>
        <taxon>Stenosarchaea group</taxon>
        <taxon>Halobacteria</taxon>
        <taxon>Halobacteriales</taxon>
        <taxon>Natrialbaceae</taxon>
        <taxon>Natronosalvus</taxon>
    </lineage>
</organism>
<evidence type="ECO:0000256" key="11">
    <source>
        <dbReference type="HAMAP-Rule" id="MF_00154"/>
    </source>
</evidence>
<comment type="subcellular location">
    <subcellularLocation>
        <location evidence="2 11">Cell membrane</location>
        <topology evidence="2 11">Multi-pass membrane protein</topology>
    </subcellularLocation>
</comment>
<dbReference type="GO" id="GO:0008495">
    <property type="term" value="F:protoheme IX farnesyltransferase activity"/>
    <property type="evidence" value="ECO:0007669"/>
    <property type="project" value="UniProtKB-UniRule"/>
</dbReference>
<evidence type="ECO:0000256" key="12">
    <source>
        <dbReference type="SAM" id="MobiDB-lite"/>
    </source>
</evidence>
<keyword evidence="14" id="KW-1185">Reference proteome</keyword>
<feature type="transmembrane region" description="Helical" evidence="11">
    <location>
        <begin position="239"/>
        <end position="260"/>
    </location>
</feature>
<comment type="similarity">
    <text evidence="11">Belongs to the UbiA prenyltransferase family. Protoheme IX farnesyltransferase subfamily.</text>
</comment>
<comment type="function">
    <text evidence="1 11">Converts heme B (protoheme IX) to heme O by substitution of the vinyl group on carbon 2 of heme B porphyrin ring with a hydroxyethyl farnesyl side group.</text>
</comment>
<comment type="caution">
    <text evidence="11">Lacks conserved residue(s) required for the propagation of feature annotation.</text>
</comment>
<keyword evidence="8 11" id="KW-0350">Heme biosynthesis</keyword>
<keyword evidence="5 11" id="KW-0808">Transferase</keyword>
<dbReference type="PANTHER" id="PTHR43448">
    <property type="entry name" value="PROTOHEME IX FARNESYLTRANSFERASE, MITOCHONDRIAL"/>
    <property type="match status" value="1"/>
</dbReference>
<feature type="compositionally biased region" description="Low complexity" evidence="12">
    <location>
        <begin position="185"/>
        <end position="199"/>
    </location>
</feature>
<dbReference type="InterPro" id="IPR000537">
    <property type="entry name" value="UbiA_prenyltransferase"/>
</dbReference>
<dbReference type="GeneID" id="73290449"/>
<evidence type="ECO:0000256" key="2">
    <source>
        <dbReference type="ARBA" id="ARBA00004651"/>
    </source>
</evidence>
<comment type="pathway">
    <text evidence="3 11">Porphyrin-containing compound metabolism; heme O biosynthesis; heme O from protoheme: step 1/1.</text>
</comment>
<evidence type="ECO:0000313" key="13">
    <source>
        <dbReference type="EMBL" id="UTF52199.1"/>
    </source>
</evidence>
<keyword evidence="6 11" id="KW-0812">Transmembrane</keyword>
<feature type="transmembrane region" description="Helical" evidence="11">
    <location>
        <begin position="361"/>
        <end position="381"/>
    </location>
</feature>
<feature type="compositionally biased region" description="Pro residues" evidence="12">
    <location>
        <begin position="200"/>
        <end position="210"/>
    </location>
</feature>
<keyword evidence="7 11" id="KW-1133">Transmembrane helix</keyword>
<feature type="transmembrane region" description="Helical" evidence="11">
    <location>
        <begin position="40"/>
        <end position="62"/>
    </location>
</feature>
<dbReference type="AlphaFoldDB" id="A0A9E7N5N9"/>
<feature type="transmembrane region" description="Helical" evidence="11">
    <location>
        <begin position="155"/>
        <end position="173"/>
    </location>
</feature>
<keyword evidence="11" id="KW-1003">Cell membrane</keyword>
<dbReference type="Gene3D" id="1.20.120.1780">
    <property type="entry name" value="UbiA prenyltransferase"/>
    <property type="match status" value="1"/>
</dbReference>
<comment type="similarity">
    <text evidence="4">In the C-terminal section; belongs to the UbiA prenyltransferase family. Protoheme IX farnesyltransferase subfamily.</text>
</comment>
<dbReference type="EMBL" id="CP100355">
    <property type="protein sequence ID" value="UTF52199.1"/>
    <property type="molecule type" value="Genomic_DNA"/>
</dbReference>
<dbReference type="RefSeq" id="WP_254156020.1">
    <property type="nucleotide sequence ID" value="NZ_CP100355.1"/>
</dbReference>
<evidence type="ECO:0000256" key="4">
    <source>
        <dbReference type="ARBA" id="ARBA00010223"/>
    </source>
</evidence>
<evidence type="ECO:0000256" key="7">
    <source>
        <dbReference type="ARBA" id="ARBA00022989"/>
    </source>
</evidence>
<feature type="transmembrane region" description="Helical" evidence="11">
    <location>
        <begin position="458"/>
        <end position="477"/>
    </location>
</feature>
<feature type="transmembrane region" description="Helical" evidence="11">
    <location>
        <begin position="87"/>
        <end position="111"/>
    </location>
</feature>
<dbReference type="Pfam" id="PF02628">
    <property type="entry name" value="COX15-CtaA"/>
    <property type="match status" value="1"/>
</dbReference>
<accession>A0A9E7N5N9</accession>
<feature type="transmembrane region" description="Helical" evidence="11">
    <location>
        <begin position="387"/>
        <end position="411"/>
    </location>
</feature>
<sequence length="516" mass="54020">MFGGIVGYDHFERFPVNGTETARSNTLYPLMTTLFTTRRFVLLLATTTLATYALLATGAALATTDAGSVCGTWPLCTDGFASPIDPALIAVLGHRLLAGVVGLLLALTTLGAWKTEANRRTRIAISGGVVLFVIQVGVGGLVVVTGEPVAGRAHLAIAAVLFTALLAALGWTLEGESTIERSTLDAADPAPSSATTSEPPSAPPSEPPSNPTQANAERSTRARLRSRGRSYLELTKPRLMWLLCLLALAGMALATTTGQWPDGVTVVATLAGGVLATGASGAFNHAYERDRDQQMSRTANRPVATDQVSAARATLFAFSLAVLSMVVLVTLVSLLVAALTLVAIIYYSVLYTVVLKPNTTWNIAIGGGSGALPAVIGWAAVTGSIGLPAIILALIVVVWTPAHFYNLAIVYRDDYARAGYPMFPVVSGVSAARRRVLLTLGGTLVMTTVLGLVTPLGWLFTLSTIIVGGLFLGTAVVQCRRRTDRATLRTFHASNAYLGVVLLAIVAEALVVGLRP</sequence>
<comment type="miscellaneous">
    <text evidence="11">Carbon 2 of the heme B porphyrin ring is defined according to the Fischer nomenclature.</text>
</comment>
<feature type="transmembrane region" description="Helical" evidence="11">
    <location>
        <begin position="266"/>
        <end position="287"/>
    </location>
</feature>
<evidence type="ECO:0000256" key="10">
    <source>
        <dbReference type="ARBA" id="ARBA00047690"/>
    </source>
</evidence>
<gene>
    <name evidence="11" type="primary">ctaB</name>
    <name evidence="13" type="ORF">NGM29_10345</name>
</gene>
<comment type="catalytic activity">
    <reaction evidence="10 11">
        <text>heme b + (2E,6E)-farnesyl diphosphate + H2O = Fe(II)-heme o + diphosphate</text>
        <dbReference type="Rhea" id="RHEA:28070"/>
        <dbReference type="ChEBI" id="CHEBI:15377"/>
        <dbReference type="ChEBI" id="CHEBI:33019"/>
        <dbReference type="ChEBI" id="CHEBI:60344"/>
        <dbReference type="ChEBI" id="CHEBI:60530"/>
        <dbReference type="ChEBI" id="CHEBI:175763"/>
        <dbReference type="EC" id="2.5.1.141"/>
    </reaction>
</comment>
<evidence type="ECO:0000313" key="14">
    <source>
        <dbReference type="Proteomes" id="UP001056855"/>
    </source>
</evidence>
<evidence type="ECO:0000256" key="1">
    <source>
        <dbReference type="ARBA" id="ARBA00004019"/>
    </source>
</evidence>
<reference evidence="13" key="1">
    <citation type="submission" date="2022-06" db="EMBL/GenBank/DDBJ databases">
        <title>Diverse halophilic archaea isolated from saline environments.</title>
        <authorList>
            <person name="Cui H.-L."/>
        </authorList>
    </citation>
    <scope>NUCLEOTIDE SEQUENCE</scope>
    <source>
        <strain evidence="13">WLHS1</strain>
    </source>
</reference>
<dbReference type="PANTHER" id="PTHR43448:SF2">
    <property type="entry name" value="PROTOHEME IX FARNESYLTRANSFERASE, MITOCHONDRIAL"/>
    <property type="match status" value="1"/>
</dbReference>
<feature type="transmembrane region" description="Helical" evidence="11">
    <location>
        <begin position="123"/>
        <end position="143"/>
    </location>
</feature>
<dbReference type="NCBIfam" id="NF003349">
    <property type="entry name" value="PRK04375.1-2"/>
    <property type="match status" value="1"/>
</dbReference>
<feature type="transmembrane region" description="Helical" evidence="11">
    <location>
        <begin position="308"/>
        <end position="328"/>
    </location>
</feature>